<organism evidence="3 4">
    <name type="scientific">Hymenobacter amundsenii</name>
    <dbReference type="NCBI Taxonomy" id="2006685"/>
    <lineage>
        <taxon>Bacteria</taxon>
        <taxon>Pseudomonadati</taxon>
        <taxon>Bacteroidota</taxon>
        <taxon>Cytophagia</taxon>
        <taxon>Cytophagales</taxon>
        <taxon>Hymenobacteraceae</taxon>
        <taxon>Hymenobacter</taxon>
    </lineage>
</organism>
<dbReference type="RefSeq" id="WP_088463914.1">
    <property type="nucleotide sequence ID" value="NZ_NIRR01000009.1"/>
</dbReference>
<sequence length="363" mass="40204">MHNFYFRLFSAVLLVLSSVLAAPVCAQDLPAAPDSLGLDDFGGFGNADATDNRPYASQKVLSQSPTKLISVGYEAQLPFDLTSIGPHQPVLINPGPGPTPSPNTEITERVDRFAGLRLGFNAPVISNSSLILNLGLTYWNTGVGVANAERTPLLRSLEDGLRSTGFNATVFRPFNEKNYLLVQGNVDLNGTYRNLDDVSSKAITYSGTAIYGWKPNENFMWGLGVTRTYRAGQLLHIPVIYYFRTFNPKWGVEAIFPARVNLRRNFGANSLVTLGYEIEGNAYYLGPVNGQDAYLRRGELKPRITYERQLAGFIWLSAQAGYRYNYRFNVFSDQNPVGDNNPLYDNSLGNPLYFNLSINLVSP</sequence>
<feature type="signal peptide" evidence="1">
    <location>
        <begin position="1"/>
        <end position="21"/>
    </location>
</feature>
<reference evidence="3 4" key="1">
    <citation type="submission" date="2017-06" db="EMBL/GenBank/DDBJ databases">
        <title>Hymenobacter amundsenii sp. nov. isolated from regoliths in Antarctica.</title>
        <authorList>
            <person name="Sedlacek I."/>
            <person name="Kralova S."/>
            <person name="Pantucek R."/>
            <person name="Svec P."/>
            <person name="Holochova P."/>
            <person name="Stankova E."/>
            <person name="Vrbovska V."/>
            <person name="Busse H.-J."/>
        </authorList>
    </citation>
    <scope>NUCLEOTIDE SEQUENCE [LARGE SCALE GENOMIC DNA]</scope>
    <source>
        <strain evidence="3 4">CCM 8682</strain>
    </source>
</reference>
<evidence type="ECO:0000256" key="1">
    <source>
        <dbReference type="SAM" id="SignalP"/>
    </source>
</evidence>
<proteinExistence type="predicted"/>
<dbReference type="InterPro" id="IPR046235">
    <property type="entry name" value="DUF6268"/>
</dbReference>
<comment type="caution">
    <text evidence="3">The sequence shown here is derived from an EMBL/GenBank/DDBJ whole genome shotgun (WGS) entry which is preliminary data.</text>
</comment>
<dbReference type="Pfam" id="PF19783">
    <property type="entry name" value="DUF6268"/>
    <property type="match status" value="1"/>
</dbReference>
<evidence type="ECO:0000259" key="2">
    <source>
        <dbReference type="Pfam" id="PF19783"/>
    </source>
</evidence>
<gene>
    <name evidence="3" type="ORF">CDA63_07950</name>
</gene>
<keyword evidence="1" id="KW-0732">Signal</keyword>
<keyword evidence="4" id="KW-1185">Reference proteome</keyword>
<feature type="domain" description="DUF6268" evidence="2">
    <location>
        <begin position="160"/>
        <end position="325"/>
    </location>
</feature>
<dbReference type="AlphaFoldDB" id="A0A246FLW1"/>
<evidence type="ECO:0000313" key="3">
    <source>
        <dbReference type="EMBL" id="OWP63710.1"/>
    </source>
</evidence>
<accession>A0A246FLW1</accession>
<name>A0A246FLW1_9BACT</name>
<dbReference type="OrthoDB" id="1112363at2"/>
<dbReference type="Proteomes" id="UP000197277">
    <property type="component" value="Unassembled WGS sequence"/>
</dbReference>
<protein>
    <recommendedName>
        <fullName evidence="2">DUF6268 domain-containing protein</fullName>
    </recommendedName>
</protein>
<dbReference type="EMBL" id="NIRR01000009">
    <property type="protein sequence ID" value="OWP63710.1"/>
    <property type="molecule type" value="Genomic_DNA"/>
</dbReference>
<evidence type="ECO:0000313" key="4">
    <source>
        <dbReference type="Proteomes" id="UP000197277"/>
    </source>
</evidence>
<feature type="chain" id="PRO_5012376849" description="DUF6268 domain-containing protein" evidence="1">
    <location>
        <begin position="22"/>
        <end position="363"/>
    </location>
</feature>